<reference evidence="1 2" key="1">
    <citation type="submission" date="2024-04" db="EMBL/GenBank/DDBJ databases">
        <title>Tritrichomonas musculus Genome.</title>
        <authorList>
            <person name="Alves-Ferreira E."/>
            <person name="Grigg M."/>
            <person name="Lorenzi H."/>
            <person name="Galac M."/>
        </authorList>
    </citation>
    <scope>NUCLEOTIDE SEQUENCE [LARGE SCALE GENOMIC DNA]</scope>
    <source>
        <strain evidence="1 2">EAF2021</strain>
    </source>
</reference>
<dbReference type="Proteomes" id="UP001470230">
    <property type="component" value="Unassembled WGS sequence"/>
</dbReference>
<protein>
    <recommendedName>
        <fullName evidence="3">Protein STU1</fullName>
    </recommendedName>
</protein>
<comment type="caution">
    <text evidence="1">The sequence shown here is derived from an EMBL/GenBank/DDBJ whole genome shotgun (WGS) entry which is preliminary data.</text>
</comment>
<proteinExistence type="predicted"/>
<name>A0ABR2JKE2_9EUKA</name>
<evidence type="ECO:0000313" key="2">
    <source>
        <dbReference type="Proteomes" id="UP001470230"/>
    </source>
</evidence>
<evidence type="ECO:0008006" key="3">
    <source>
        <dbReference type="Google" id="ProtNLM"/>
    </source>
</evidence>
<keyword evidence="2" id="KW-1185">Reference proteome</keyword>
<evidence type="ECO:0000313" key="1">
    <source>
        <dbReference type="EMBL" id="KAK8878220.1"/>
    </source>
</evidence>
<organism evidence="1 2">
    <name type="scientific">Tritrichomonas musculus</name>
    <dbReference type="NCBI Taxonomy" id="1915356"/>
    <lineage>
        <taxon>Eukaryota</taxon>
        <taxon>Metamonada</taxon>
        <taxon>Parabasalia</taxon>
        <taxon>Tritrichomonadida</taxon>
        <taxon>Tritrichomonadidae</taxon>
        <taxon>Tritrichomonas</taxon>
    </lineage>
</organism>
<dbReference type="EMBL" id="JAPFFF010000011">
    <property type="protein sequence ID" value="KAK8878220.1"/>
    <property type="molecule type" value="Genomic_DNA"/>
</dbReference>
<gene>
    <name evidence="1" type="ORF">M9Y10_004985</name>
</gene>
<sequence>MTKAVLQTPRQHTSQLKDITIPDEYKDFYKIIKENKKTTFLNFLKSSVCPYTAKIKESILPKKTDTEALKKTFDNFFNFFKAEPNIFNPVPIYTISLISSLLSFTQDKECFSNSIEFLVSFISNNLPISDYVLDILIPVMVVRVPTDDTGKRIDFILFLVESFGVNIVVRHFLDFLDSVDRLGSLVPRLYIQILTNIAGQFALDQKESNRALEYANKLLTTNKNTQEAKILIRTLEEYDSEAENSSRFGITTPRRLSKSFRSPPQRYKGSYAGSTRAISPEILEELLDSIEEHSYRSASQLLNDINAQLERLKEFPSNRSFEPLFNLAMKTFKNTKSSTDSKDKAYLLMTSVNSYCDPEKLLNYYLECASKSDEEYPKDFLERCYQHFLKKSHPNEKLPSSTIIPISLVTSEGPEPSKELLFAFACLNKWESSYDGVKRVWVLLKKKPDIDITENFDQLIYTQKTFLVEGLRNYLEEEQVDDPTNKNNFIEQEKAVENLENRMLDETRSERLNRNATEVTEKMDQIINSNRKQKLAETAEMEEARLKEAAGLSETIAKMTGNSPATRGSSIASSAIDDLTDTASSNFQERNANIDLSTSASGSKNKVITKNKLLPSADNRSTANARGAALRKTPTLAKKGVHYTLGSSLRKQ</sequence>
<accession>A0ABR2JKE2</accession>